<keyword evidence="3" id="KW-0378">Hydrolase</keyword>
<dbReference type="Gene3D" id="3.60.15.10">
    <property type="entry name" value="Ribonuclease Z/Hydroxyacylglutathione hydrolase-like"/>
    <property type="match status" value="1"/>
</dbReference>
<dbReference type="GO" id="GO:0016787">
    <property type="term" value="F:hydrolase activity"/>
    <property type="evidence" value="ECO:0007669"/>
    <property type="project" value="UniProtKB-KW"/>
</dbReference>
<proteinExistence type="predicted"/>
<dbReference type="InterPro" id="IPR001279">
    <property type="entry name" value="Metallo-B-lactamas"/>
</dbReference>
<dbReference type="PATRIC" id="fig|1122219.3.peg.1659"/>
<protein>
    <submittedName>
        <fullName evidence="6">Metallo-beta-lactamase</fullName>
    </submittedName>
</protein>
<dbReference type="STRING" id="39029.BSR42_03070"/>
<dbReference type="SMART" id="SM00849">
    <property type="entry name" value="Lactamase_B"/>
    <property type="match status" value="1"/>
</dbReference>
<evidence type="ECO:0000256" key="4">
    <source>
        <dbReference type="ARBA" id="ARBA00022833"/>
    </source>
</evidence>
<evidence type="ECO:0000256" key="2">
    <source>
        <dbReference type="ARBA" id="ARBA00022723"/>
    </source>
</evidence>
<name>A0A0J6ZRF6_9FIRM</name>
<reference evidence="6 7" key="1">
    <citation type="submission" date="2015-06" db="EMBL/GenBank/DDBJ databases">
        <title>Draft genome sequence of beer spoilage bacterium Megasphaera cerevisiae type strain 20462.</title>
        <authorList>
            <person name="Kutumbaka K."/>
            <person name="Pasmowitz J."/>
            <person name="Mategko J."/>
            <person name="Reyes D."/>
            <person name="Friedrich A."/>
            <person name="Han S."/>
            <person name="Martens-Habbena W."/>
            <person name="Neal-McKinney J."/>
            <person name="Janagama H.K."/>
            <person name="Nadala C."/>
            <person name="Samadpour M."/>
        </authorList>
    </citation>
    <scope>NUCLEOTIDE SEQUENCE [LARGE SCALE GENOMIC DNA]</scope>
    <source>
        <strain evidence="6 7">DSM 20462</strain>
    </source>
</reference>
<dbReference type="PANTHER" id="PTHR46233:SF3">
    <property type="entry name" value="HYDROXYACYLGLUTATHIONE HYDROLASE GLOC"/>
    <property type="match status" value="1"/>
</dbReference>
<gene>
    <name evidence="6" type="ORF">AB840_02095</name>
</gene>
<dbReference type="SUPFAM" id="SSF56281">
    <property type="entry name" value="Metallo-hydrolase/oxidoreductase"/>
    <property type="match status" value="1"/>
</dbReference>
<evidence type="ECO:0000313" key="7">
    <source>
        <dbReference type="Proteomes" id="UP000036503"/>
    </source>
</evidence>
<dbReference type="AlphaFoldDB" id="A0A0J6ZRF6"/>
<dbReference type="CDD" id="cd06262">
    <property type="entry name" value="metallo-hydrolase-like_MBL-fold"/>
    <property type="match status" value="1"/>
</dbReference>
<dbReference type="InterPro" id="IPR036866">
    <property type="entry name" value="RibonucZ/Hydroxyglut_hydro"/>
</dbReference>
<sequence>MCPFSYTPACLTDPLTQSNCYIIAHDKQALLIDPNNAPLIRSYLEAQHLLLEYVLLTHEHCDHMAGLNELRQAYKVQVIASKACSDGIQSTTLNMSRIMESYLYFKSKGSLRVSYPKFTCLAADITFDNSYLFTWYGHLFRCLPAAGHTPGSTCIIMDSALLFSGDYFIPGEEVITRLPGGSDELYEQVGKKALRALPAPIRTYPGHGESFLLTQEVKQTYGLY</sequence>
<dbReference type="Pfam" id="PF00753">
    <property type="entry name" value="Lactamase_B"/>
    <property type="match status" value="1"/>
</dbReference>
<dbReference type="PANTHER" id="PTHR46233">
    <property type="entry name" value="HYDROXYACYLGLUTATHIONE HYDROLASE GLOC"/>
    <property type="match status" value="1"/>
</dbReference>
<keyword evidence="4" id="KW-0862">Zinc</keyword>
<evidence type="ECO:0000259" key="5">
    <source>
        <dbReference type="SMART" id="SM00849"/>
    </source>
</evidence>
<feature type="domain" description="Metallo-beta-lactamase" evidence="5">
    <location>
        <begin position="17"/>
        <end position="207"/>
    </location>
</feature>
<dbReference type="Proteomes" id="UP000036503">
    <property type="component" value="Unassembled WGS sequence"/>
</dbReference>
<organism evidence="6 7">
    <name type="scientific">Megasphaera cerevisiae DSM 20462</name>
    <dbReference type="NCBI Taxonomy" id="1122219"/>
    <lineage>
        <taxon>Bacteria</taxon>
        <taxon>Bacillati</taxon>
        <taxon>Bacillota</taxon>
        <taxon>Negativicutes</taxon>
        <taxon>Veillonellales</taxon>
        <taxon>Veillonellaceae</taxon>
        <taxon>Megasphaera</taxon>
    </lineage>
</organism>
<dbReference type="InterPro" id="IPR051453">
    <property type="entry name" value="MBL_Glyoxalase_II"/>
</dbReference>
<dbReference type="InParanoid" id="A0A0J6ZRF6"/>
<dbReference type="OrthoDB" id="9802248at2"/>
<dbReference type="EMBL" id="LEKT01000004">
    <property type="protein sequence ID" value="KMO87526.1"/>
    <property type="molecule type" value="Genomic_DNA"/>
</dbReference>
<dbReference type="GO" id="GO:0046872">
    <property type="term" value="F:metal ion binding"/>
    <property type="evidence" value="ECO:0007669"/>
    <property type="project" value="UniProtKB-KW"/>
</dbReference>
<evidence type="ECO:0000256" key="1">
    <source>
        <dbReference type="ARBA" id="ARBA00001947"/>
    </source>
</evidence>
<comment type="caution">
    <text evidence="6">The sequence shown here is derived from an EMBL/GenBank/DDBJ whole genome shotgun (WGS) entry which is preliminary data.</text>
</comment>
<accession>A0A0J6ZRF6</accession>
<evidence type="ECO:0000313" key="6">
    <source>
        <dbReference type="EMBL" id="KMO87526.1"/>
    </source>
</evidence>
<comment type="cofactor">
    <cofactor evidence="1">
        <name>Zn(2+)</name>
        <dbReference type="ChEBI" id="CHEBI:29105"/>
    </cofactor>
</comment>
<keyword evidence="7" id="KW-1185">Reference proteome</keyword>
<keyword evidence="2" id="KW-0479">Metal-binding</keyword>
<evidence type="ECO:0000256" key="3">
    <source>
        <dbReference type="ARBA" id="ARBA00022801"/>
    </source>
</evidence>